<reference evidence="2 3" key="1">
    <citation type="submission" date="2014-04" db="EMBL/GenBank/DDBJ databases">
        <authorList>
            <consortium name="DOE Joint Genome Institute"/>
            <person name="Kuo A."/>
            <person name="Girlanda M."/>
            <person name="Perotto S."/>
            <person name="Kohler A."/>
            <person name="Nagy L.G."/>
            <person name="Floudas D."/>
            <person name="Copeland A."/>
            <person name="Barry K.W."/>
            <person name="Cichocki N."/>
            <person name="Veneault-Fourrey C."/>
            <person name="LaButti K."/>
            <person name="Lindquist E.A."/>
            <person name="Lipzen A."/>
            <person name="Lundell T."/>
            <person name="Morin E."/>
            <person name="Murat C."/>
            <person name="Sun H."/>
            <person name="Tunlid A."/>
            <person name="Henrissat B."/>
            <person name="Grigoriev I.V."/>
            <person name="Hibbett D.S."/>
            <person name="Martin F."/>
            <person name="Nordberg H.P."/>
            <person name="Cantor M.N."/>
            <person name="Hua S.X."/>
        </authorList>
    </citation>
    <scope>NUCLEOTIDE SEQUENCE [LARGE SCALE GENOMIC DNA]</scope>
    <source>
        <strain evidence="2 3">MUT 4182</strain>
    </source>
</reference>
<gene>
    <name evidence="2" type="ORF">M407DRAFT_34351</name>
</gene>
<feature type="region of interest" description="Disordered" evidence="1">
    <location>
        <begin position="381"/>
        <end position="422"/>
    </location>
</feature>
<name>A0A0C3Q0T4_9AGAM</name>
<feature type="region of interest" description="Disordered" evidence="1">
    <location>
        <begin position="274"/>
        <end position="368"/>
    </location>
</feature>
<dbReference type="Proteomes" id="UP000054248">
    <property type="component" value="Unassembled WGS sequence"/>
</dbReference>
<feature type="region of interest" description="Disordered" evidence="1">
    <location>
        <begin position="531"/>
        <end position="566"/>
    </location>
</feature>
<feature type="compositionally biased region" description="Low complexity" evidence="1">
    <location>
        <begin position="303"/>
        <end position="313"/>
    </location>
</feature>
<dbReference type="OrthoDB" id="5549158at2759"/>
<dbReference type="EMBL" id="KN823710">
    <property type="protein sequence ID" value="KIO16016.1"/>
    <property type="molecule type" value="Genomic_DNA"/>
</dbReference>
<proteinExistence type="predicted"/>
<dbReference type="AlphaFoldDB" id="A0A0C3Q0T4"/>
<feature type="compositionally biased region" description="Polar residues" evidence="1">
    <location>
        <begin position="382"/>
        <end position="394"/>
    </location>
</feature>
<evidence type="ECO:0000313" key="3">
    <source>
        <dbReference type="Proteomes" id="UP000054248"/>
    </source>
</evidence>
<evidence type="ECO:0000313" key="2">
    <source>
        <dbReference type="EMBL" id="KIO16016.1"/>
    </source>
</evidence>
<protein>
    <submittedName>
        <fullName evidence="2">Uncharacterized protein</fullName>
    </submittedName>
</protein>
<feature type="non-terminal residue" evidence="2">
    <location>
        <position position="637"/>
    </location>
</feature>
<feature type="compositionally biased region" description="Basic and acidic residues" evidence="1">
    <location>
        <begin position="547"/>
        <end position="563"/>
    </location>
</feature>
<evidence type="ECO:0000256" key="1">
    <source>
        <dbReference type="SAM" id="MobiDB-lite"/>
    </source>
</evidence>
<accession>A0A0C3Q0T4</accession>
<keyword evidence="3" id="KW-1185">Reference proteome</keyword>
<sequence length="637" mass="66323">MSVMVSFPSSNAPREYLECAIQDGVLSLPAYISTFPNIILNSPQFQTQPSLWSTLLDLVLQPQQSAASTGSPAPALLFTAGSGKPPARNAEAIENVIKLLRLSYTLQAGLLNPATGFMQSSQTAIATEQITQSLTTLLVLLLSAVSSPGVPRLPATASASLIGSVSDLVEVFPLGDAKDALDGWIMSFTLASGAMDLTGGWDDMLKPEGDVDMADGAAQGDSKDAAADFVPPEEDLVSTGFLLRNLLEQRGKHGIGSSATSHAVSLMLGTYRSTIVPHPSRGQDANSSNKEGGNHAAPTGGFPPSISPSISMPGHSRTATGQADHNTPGVTPGMTPNAAGGHSRTPAPQNHGTNVIGRTPNHPPQASNISALQAHTPLAVAQTPSGRTPSNNLPRTPGGPYGRHARTPTASGLRDSTGGSVRRPGQVRAQIFFEKLFLSAIAIVAEAVPQAADAAGTTPAVEAQMMLRQAFVFGRLPELVATFQDFASASSSSAKANQPKFRSAVEHALVIIFTNHSSLLDACDFPKKGKGAVTGDGQSMDLTTGDDVMKDDLQNKDGSDEPRTSPFRRNFLGALVRRGLMSADCAKSLYPPLATSNDADTSLDAMEIAPHPFSSEGIVIETGKIAVLAQEAGVTTQ</sequence>
<organism evidence="2 3">
    <name type="scientific">Tulasnella calospora MUT 4182</name>
    <dbReference type="NCBI Taxonomy" id="1051891"/>
    <lineage>
        <taxon>Eukaryota</taxon>
        <taxon>Fungi</taxon>
        <taxon>Dikarya</taxon>
        <taxon>Basidiomycota</taxon>
        <taxon>Agaricomycotina</taxon>
        <taxon>Agaricomycetes</taxon>
        <taxon>Cantharellales</taxon>
        <taxon>Tulasnellaceae</taxon>
        <taxon>Tulasnella</taxon>
    </lineage>
</organism>
<feature type="compositionally biased region" description="Polar residues" evidence="1">
    <location>
        <begin position="317"/>
        <end position="329"/>
    </location>
</feature>
<reference evidence="3" key="2">
    <citation type="submission" date="2015-01" db="EMBL/GenBank/DDBJ databases">
        <title>Evolutionary Origins and Diversification of the Mycorrhizal Mutualists.</title>
        <authorList>
            <consortium name="DOE Joint Genome Institute"/>
            <consortium name="Mycorrhizal Genomics Consortium"/>
            <person name="Kohler A."/>
            <person name="Kuo A."/>
            <person name="Nagy L.G."/>
            <person name="Floudas D."/>
            <person name="Copeland A."/>
            <person name="Barry K.W."/>
            <person name="Cichocki N."/>
            <person name="Veneault-Fourrey C."/>
            <person name="LaButti K."/>
            <person name="Lindquist E.A."/>
            <person name="Lipzen A."/>
            <person name="Lundell T."/>
            <person name="Morin E."/>
            <person name="Murat C."/>
            <person name="Riley R."/>
            <person name="Ohm R."/>
            <person name="Sun H."/>
            <person name="Tunlid A."/>
            <person name="Henrissat B."/>
            <person name="Grigoriev I.V."/>
            <person name="Hibbett D.S."/>
            <person name="Martin F."/>
        </authorList>
    </citation>
    <scope>NUCLEOTIDE SEQUENCE [LARGE SCALE GENOMIC DNA]</scope>
    <source>
        <strain evidence="3">MUT 4182</strain>
    </source>
</reference>
<dbReference type="HOGENOM" id="CLU_429985_0_0_1"/>